<proteinExistence type="predicted"/>
<organism evidence="1">
    <name type="scientific">Rhipicephalus microplus</name>
    <name type="common">Cattle tick</name>
    <name type="synonym">Boophilus microplus</name>
    <dbReference type="NCBI Taxonomy" id="6941"/>
    <lineage>
        <taxon>Eukaryota</taxon>
        <taxon>Metazoa</taxon>
        <taxon>Ecdysozoa</taxon>
        <taxon>Arthropoda</taxon>
        <taxon>Chelicerata</taxon>
        <taxon>Arachnida</taxon>
        <taxon>Acari</taxon>
        <taxon>Parasitiformes</taxon>
        <taxon>Ixodida</taxon>
        <taxon>Ixodoidea</taxon>
        <taxon>Ixodidae</taxon>
        <taxon>Rhipicephalinae</taxon>
        <taxon>Rhipicephalus</taxon>
        <taxon>Boophilus</taxon>
    </lineage>
</organism>
<protein>
    <submittedName>
        <fullName evidence="1">Uncharacterized protein</fullName>
    </submittedName>
</protein>
<sequence>MIEGNVDLARRELRRASCQSLHAEWEFGSSICCCCSCCCCCCCGHCCGHSCCCSSGRKRLASPGDGGATGRARLCPQRNSLLSLPGAPTGLCRRSRSNQSASIASMVEASVPKPESEAMCTQYESSRVSKRIGKAFHF</sequence>
<reference evidence="1" key="1">
    <citation type="submission" date="2020-03" db="EMBL/GenBank/DDBJ databases">
        <title>A transcriptome and proteome of the tick Rhipicephalus microplus shaped by the genetic composition of its hosts and developmental stage.</title>
        <authorList>
            <person name="Garcia G.R."/>
            <person name="Ribeiro J.M.C."/>
            <person name="Maruyama S.R."/>
            <person name="Gardinasse L.G."/>
            <person name="Nelson K."/>
            <person name="Ferreira B.R."/>
            <person name="Andrade T.G."/>
            <person name="Santos I.K.F.M."/>
        </authorList>
    </citation>
    <scope>NUCLEOTIDE SEQUENCE</scope>
    <source>
        <strain evidence="1">NSGR</strain>
        <tissue evidence="1">Salivary glands</tissue>
    </source>
</reference>
<evidence type="ECO:0000313" key="1">
    <source>
        <dbReference type="EMBL" id="NIE50422.1"/>
    </source>
</evidence>
<name>A0A6G5AHF0_RHIMP</name>
<accession>A0A6G5AHF0</accession>
<dbReference type="AlphaFoldDB" id="A0A6G5AHF0"/>
<dbReference type="EMBL" id="GIKN01008149">
    <property type="protein sequence ID" value="NIE50422.1"/>
    <property type="molecule type" value="Transcribed_RNA"/>
</dbReference>